<evidence type="ECO:0008006" key="3">
    <source>
        <dbReference type="Google" id="ProtNLM"/>
    </source>
</evidence>
<gene>
    <name evidence="1" type="ORF">SAMN02745941_04363</name>
</gene>
<dbReference type="Gene3D" id="1.20.120.330">
    <property type="entry name" value="Nucleotidyltransferases domain 2"/>
    <property type="match status" value="1"/>
</dbReference>
<evidence type="ECO:0000313" key="2">
    <source>
        <dbReference type="Proteomes" id="UP000184241"/>
    </source>
</evidence>
<organism evidence="1 2">
    <name type="scientific">Clostridium intestinale DSM 6191</name>
    <dbReference type="NCBI Taxonomy" id="1121320"/>
    <lineage>
        <taxon>Bacteria</taxon>
        <taxon>Bacillati</taxon>
        <taxon>Bacillota</taxon>
        <taxon>Clostridia</taxon>
        <taxon>Eubacteriales</taxon>
        <taxon>Clostridiaceae</taxon>
        <taxon>Clostridium</taxon>
    </lineage>
</organism>
<accession>A0A1M6E2I9</accession>
<name>A0A1M6E2I9_9CLOT</name>
<dbReference type="AlphaFoldDB" id="A0A1M6E2I9"/>
<protein>
    <recommendedName>
        <fullName evidence="3">HEPN domain-containing protein</fullName>
    </recommendedName>
</protein>
<evidence type="ECO:0000313" key="1">
    <source>
        <dbReference type="EMBL" id="SHI79478.1"/>
    </source>
</evidence>
<reference evidence="1 2" key="1">
    <citation type="submission" date="2016-11" db="EMBL/GenBank/DDBJ databases">
        <authorList>
            <person name="Jaros S."/>
            <person name="Januszkiewicz K."/>
            <person name="Wedrychowicz H."/>
        </authorList>
    </citation>
    <scope>NUCLEOTIDE SEQUENCE [LARGE SCALE GENOMIC DNA]</scope>
    <source>
        <strain evidence="1 2">DSM 6191</strain>
    </source>
</reference>
<dbReference type="EMBL" id="FQXU01000020">
    <property type="protein sequence ID" value="SHI79478.1"/>
    <property type="molecule type" value="Genomic_DNA"/>
</dbReference>
<dbReference type="Proteomes" id="UP000184241">
    <property type="component" value="Unassembled WGS sequence"/>
</dbReference>
<sequence length="143" mass="16597">MSKDLFKEKDLEAFEENYKAAKGYHRRAKQFLEEGQAASVVFNISSVALERYLIALCNLYGFNPENHNYGSLMDTAEVLVDFPEILSQKIRSLDSIFNICSLENYHYENPKDSDADNILSMCLDASELFDFERIKRMRDAFKQ</sequence>
<proteinExistence type="predicted"/>
<dbReference type="RefSeq" id="WP_073022662.1">
    <property type="nucleotide sequence ID" value="NZ_FQXU01000020.1"/>
</dbReference>
<dbReference type="SUPFAM" id="SSF81593">
    <property type="entry name" value="Nucleotidyltransferase substrate binding subunit/domain"/>
    <property type="match status" value="1"/>
</dbReference>